<evidence type="ECO:0000256" key="4">
    <source>
        <dbReference type="ARBA" id="ARBA00013650"/>
    </source>
</evidence>
<keyword evidence="5 17" id="KW-0645">Protease</keyword>
<evidence type="ECO:0000256" key="1">
    <source>
        <dbReference type="ARBA" id="ARBA00004434"/>
    </source>
</evidence>
<dbReference type="CDD" id="cd06530">
    <property type="entry name" value="S26_SPase_I"/>
    <property type="match status" value="1"/>
</dbReference>
<evidence type="ECO:0000256" key="9">
    <source>
        <dbReference type="ARBA" id="ARBA00022989"/>
    </source>
</evidence>
<feature type="signal peptide" evidence="14">
    <location>
        <begin position="1"/>
        <end position="21"/>
    </location>
</feature>
<comment type="similarity">
    <text evidence="2">Belongs to the peptidase S26 family. IMP2 subfamily.</text>
</comment>
<sequence>MLFRSLFKSLLFGVPIGVTFLDSVGYVARVEGISMQPVLNPESQNKDYVFLSRWSVSDYQVNRGDIISLVSPKNPNQMIIKRVVALEGDVVSTLGYKNKYVRVPEGYCWVEGDHTGHTLDSNTFGPVSLGLISAKALYIVWPPDRWQSLEAKLPENRKPISLAV</sequence>
<dbReference type="GO" id="GO:0006465">
    <property type="term" value="P:signal peptide processing"/>
    <property type="evidence" value="ECO:0007669"/>
    <property type="project" value="InterPro"/>
</dbReference>
<keyword evidence="14" id="KW-0732">Signal</keyword>
<dbReference type="Gene3D" id="2.10.109.10">
    <property type="entry name" value="Umud Fragment, subunit A"/>
    <property type="match status" value="1"/>
</dbReference>
<keyword evidence="9" id="KW-1133">Transmembrane helix</keyword>
<evidence type="ECO:0000313" key="16">
    <source>
        <dbReference type="Proteomes" id="UP001652626"/>
    </source>
</evidence>
<evidence type="ECO:0000256" key="13">
    <source>
        <dbReference type="PIRSR" id="PIRSR600223-1"/>
    </source>
</evidence>
<evidence type="ECO:0000256" key="3">
    <source>
        <dbReference type="ARBA" id="ARBA00011805"/>
    </source>
</evidence>
<feature type="active site" evidence="13">
    <location>
        <position position="81"/>
    </location>
</feature>
<dbReference type="PRINTS" id="PR00727">
    <property type="entry name" value="LEADERPTASE"/>
</dbReference>
<evidence type="ECO:0000256" key="5">
    <source>
        <dbReference type="ARBA" id="ARBA00022670"/>
    </source>
</evidence>
<dbReference type="InterPro" id="IPR019533">
    <property type="entry name" value="Peptidase_S26"/>
</dbReference>
<dbReference type="SUPFAM" id="SSF51306">
    <property type="entry name" value="LexA/Signal peptidase"/>
    <property type="match status" value="1"/>
</dbReference>
<dbReference type="InterPro" id="IPR037730">
    <property type="entry name" value="IMP2"/>
</dbReference>
<evidence type="ECO:0000256" key="8">
    <source>
        <dbReference type="ARBA" id="ARBA00022801"/>
    </source>
</evidence>
<keyword evidence="16" id="KW-1185">Reference proteome</keyword>
<accession>A0A8B8IMQ9</accession>
<comment type="subcellular location">
    <subcellularLocation>
        <location evidence="1">Mitochondrion inner membrane</location>
        <topology evidence="1">Single-pass membrane protein</topology>
    </subcellularLocation>
</comment>
<proteinExistence type="inferred from homology"/>
<evidence type="ECO:0000256" key="11">
    <source>
        <dbReference type="ARBA" id="ARBA00023136"/>
    </source>
</evidence>
<dbReference type="OMA" id="WIPVIAW"/>
<protein>
    <recommendedName>
        <fullName evidence="4">Mitochondrial inner membrane protease subunit 2</fullName>
    </recommendedName>
    <alternativeName>
        <fullName evidence="12">IMP2-like protein</fullName>
    </alternativeName>
</protein>
<evidence type="ECO:0000256" key="2">
    <source>
        <dbReference type="ARBA" id="ARBA00007066"/>
    </source>
</evidence>
<keyword evidence="8" id="KW-0378">Hydrolase</keyword>
<evidence type="ECO:0000256" key="10">
    <source>
        <dbReference type="ARBA" id="ARBA00023128"/>
    </source>
</evidence>
<organism evidence="16 17">
    <name type="scientific">Vanessa tameamea</name>
    <name type="common">Kamehameha butterfly</name>
    <dbReference type="NCBI Taxonomy" id="334116"/>
    <lineage>
        <taxon>Eukaryota</taxon>
        <taxon>Metazoa</taxon>
        <taxon>Ecdysozoa</taxon>
        <taxon>Arthropoda</taxon>
        <taxon>Hexapoda</taxon>
        <taxon>Insecta</taxon>
        <taxon>Pterygota</taxon>
        <taxon>Neoptera</taxon>
        <taxon>Endopterygota</taxon>
        <taxon>Lepidoptera</taxon>
        <taxon>Glossata</taxon>
        <taxon>Ditrysia</taxon>
        <taxon>Papilionoidea</taxon>
        <taxon>Nymphalidae</taxon>
        <taxon>Nymphalinae</taxon>
        <taxon>Vanessa</taxon>
    </lineage>
</organism>
<evidence type="ECO:0000256" key="14">
    <source>
        <dbReference type="SAM" id="SignalP"/>
    </source>
</evidence>
<dbReference type="InterPro" id="IPR000223">
    <property type="entry name" value="Pept_S26A_signal_pept_1"/>
</dbReference>
<dbReference type="Pfam" id="PF10502">
    <property type="entry name" value="Peptidase_S26"/>
    <property type="match status" value="1"/>
</dbReference>
<feature type="domain" description="Peptidase S26" evidence="15">
    <location>
        <begin position="8"/>
        <end position="92"/>
    </location>
</feature>
<dbReference type="AlphaFoldDB" id="A0A8B8IMQ9"/>
<evidence type="ECO:0000313" key="17">
    <source>
        <dbReference type="RefSeq" id="XP_026498395.1"/>
    </source>
</evidence>
<feature type="active site" evidence="13">
    <location>
        <position position="34"/>
    </location>
</feature>
<dbReference type="FunFam" id="2.10.109.10:FF:000005">
    <property type="entry name" value="Mitochondrial inner membrane protease subunit"/>
    <property type="match status" value="1"/>
</dbReference>
<keyword evidence="7" id="KW-0999">Mitochondrion inner membrane</keyword>
<dbReference type="PANTHER" id="PTHR46041">
    <property type="entry name" value="MITOCHONDRIAL INNER MEMBRANE PROTEASE SUBUNIT 2"/>
    <property type="match status" value="1"/>
</dbReference>
<dbReference type="InterPro" id="IPR036286">
    <property type="entry name" value="LexA/Signal_pep-like_sf"/>
</dbReference>
<evidence type="ECO:0000256" key="7">
    <source>
        <dbReference type="ARBA" id="ARBA00022792"/>
    </source>
</evidence>
<evidence type="ECO:0000259" key="15">
    <source>
        <dbReference type="Pfam" id="PF10502"/>
    </source>
</evidence>
<reference evidence="17" key="1">
    <citation type="submission" date="2025-08" db="UniProtKB">
        <authorList>
            <consortium name="RefSeq"/>
        </authorList>
    </citation>
    <scope>IDENTIFICATION</scope>
    <source>
        <tissue evidence="17">Whole body</tissue>
    </source>
</reference>
<keyword evidence="11" id="KW-0472">Membrane</keyword>
<keyword evidence="10" id="KW-0496">Mitochondrion</keyword>
<dbReference type="GO" id="GO:0006627">
    <property type="term" value="P:protein processing involved in protein targeting to mitochondrion"/>
    <property type="evidence" value="ECO:0007669"/>
    <property type="project" value="InterPro"/>
</dbReference>
<dbReference type="OrthoDB" id="9996127at2759"/>
<comment type="subunit">
    <text evidence="3">Heterodimer of 2 subunits, IMMPL1 and IMMPL2.</text>
</comment>
<evidence type="ECO:0000256" key="6">
    <source>
        <dbReference type="ARBA" id="ARBA00022692"/>
    </source>
</evidence>
<keyword evidence="6" id="KW-0812">Transmembrane</keyword>
<dbReference type="GO" id="GO:0004252">
    <property type="term" value="F:serine-type endopeptidase activity"/>
    <property type="evidence" value="ECO:0007669"/>
    <property type="project" value="InterPro"/>
</dbReference>
<evidence type="ECO:0000256" key="12">
    <source>
        <dbReference type="ARBA" id="ARBA00032718"/>
    </source>
</evidence>
<dbReference type="GO" id="GO:0042720">
    <property type="term" value="C:mitochondrial inner membrane peptidase complex"/>
    <property type="evidence" value="ECO:0007669"/>
    <property type="project" value="InterPro"/>
</dbReference>
<dbReference type="RefSeq" id="XP_026498395.1">
    <property type="nucleotide sequence ID" value="XM_026642610.2"/>
</dbReference>
<feature type="chain" id="PRO_5034546180" description="Mitochondrial inner membrane protease subunit 2" evidence="14">
    <location>
        <begin position="22"/>
        <end position="164"/>
    </location>
</feature>
<dbReference type="Proteomes" id="UP001652626">
    <property type="component" value="Chromosome 21"/>
</dbReference>
<dbReference type="GeneID" id="113402375"/>
<name>A0A8B8IMQ9_VANTA</name>
<dbReference type="PANTHER" id="PTHR46041:SF2">
    <property type="entry name" value="MITOCHONDRIAL INNER MEMBRANE PROTEASE SUBUNIT 2"/>
    <property type="match status" value="1"/>
</dbReference>
<gene>
    <name evidence="17" type="primary">LOC113402375</name>
</gene>